<reference evidence="1" key="1">
    <citation type="journal article" date="2014" name="Front. Microbiol.">
        <title>High frequency of phylogenetically diverse reductive dehalogenase-homologous genes in deep subseafloor sedimentary metagenomes.</title>
        <authorList>
            <person name="Kawai M."/>
            <person name="Futagami T."/>
            <person name="Toyoda A."/>
            <person name="Takaki Y."/>
            <person name="Nishi S."/>
            <person name="Hori S."/>
            <person name="Arai W."/>
            <person name="Tsubouchi T."/>
            <person name="Morono Y."/>
            <person name="Uchiyama I."/>
            <person name="Ito T."/>
            <person name="Fujiyama A."/>
            <person name="Inagaki F."/>
            <person name="Takami H."/>
        </authorList>
    </citation>
    <scope>NUCLEOTIDE SEQUENCE</scope>
    <source>
        <strain evidence="1">Expedition CK06-06</strain>
    </source>
</reference>
<organism evidence="1">
    <name type="scientific">marine sediment metagenome</name>
    <dbReference type="NCBI Taxonomy" id="412755"/>
    <lineage>
        <taxon>unclassified sequences</taxon>
        <taxon>metagenomes</taxon>
        <taxon>ecological metagenomes</taxon>
    </lineage>
</organism>
<dbReference type="AlphaFoldDB" id="X0Z475"/>
<dbReference type="EMBL" id="BART01005290">
    <property type="protein sequence ID" value="GAG63814.1"/>
    <property type="molecule type" value="Genomic_DNA"/>
</dbReference>
<evidence type="ECO:0000313" key="1">
    <source>
        <dbReference type="EMBL" id="GAG63814.1"/>
    </source>
</evidence>
<accession>X0Z475</accession>
<protein>
    <submittedName>
        <fullName evidence="1">Uncharacterized protein</fullName>
    </submittedName>
</protein>
<gene>
    <name evidence="1" type="ORF">S01H4_12447</name>
</gene>
<proteinExistence type="predicted"/>
<name>X0Z475_9ZZZZ</name>
<comment type="caution">
    <text evidence="1">The sequence shown here is derived from an EMBL/GenBank/DDBJ whole genome shotgun (WGS) entry which is preliminary data.</text>
</comment>
<sequence length="145" mass="17089">ESNILYVRTVDTGSYNGRVGLGIVSEDFNVNGIYVSGNTYRTHPIQIFFEPVITPNEQKLLRDYFNFVLETFREKLDSGFLTTYKYSKAEYTRKYLGLTQTRKLIQTYPYNKINQEVKENLFNLIKKKNFDRVLELIKTCKEESN</sequence>
<feature type="non-terminal residue" evidence="1">
    <location>
        <position position="1"/>
    </location>
</feature>